<organism evidence="1 2">
    <name type="scientific">Streptomyces coffeae</name>
    <dbReference type="NCBI Taxonomy" id="621382"/>
    <lineage>
        <taxon>Bacteria</taxon>
        <taxon>Bacillati</taxon>
        <taxon>Actinomycetota</taxon>
        <taxon>Actinomycetes</taxon>
        <taxon>Kitasatosporales</taxon>
        <taxon>Streptomycetaceae</taxon>
        <taxon>Streptomyces</taxon>
    </lineage>
</organism>
<sequence length="244" mass="25806">MGSRRDVPHTAPAPGGAAAPTVVGVDACPTGWVAVILRAGAFAGAETAGGLAELLPRVPDAQVVAVDMPLGLLETGLRQADTLAVSIMAPHRSRVFPVPPSEVWREEDYAAANQCCRRLTGRGISRQTWGLAAKLREANAHRDAGDYRLHEVHPEVSFAAMNDSQPVAWSKKSWNGQAVRRGLLVGEGIALPDELGLAGRVPTDDLLDAAAAAWSAHRIARGTARSLPDPPELTATELPVAIWY</sequence>
<dbReference type="Pfam" id="PF04250">
    <property type="entry name" value="DUF429"/>
    <property type="match status" value="1"/>
</dbReference>
<dbReference type="RefSeq" id="WP_201871069.1">
    <property type="nucleotide sequence ID" value="NZ_JAERRF010000002.1"/>
</dbReference>
<protein>
    <submittedName>
        <fullName evidence="1">DUF429 domain-containing protein</fullName>
    </submittedName>
</protein>
<evidence type="ECO:0000313" key="1">
    <source>
        <dbReference type="EMBL" id="MBL1095596.1"/>
    </source>
</evidence>
<evidence type="ECO:0000313" key="2">
    <source>
        <dbReference type="Proteomes" id="UP000634229"/>
    </source>
</evidence>
<gene>
    <name evidence="1" type="ORF">JK363_02660</name>
</gene>
<comment type="caution">
    <text evidence="1">The sequence shown here is derived from an EMBL/GenBank/DDBJ whole genome shotgun (WGS) entry which is preliminary data.</text>
</comment>
<accession>A0ABS1N694</accession>
<proteinExistence type="predicted"/>
<name>A0ABS1N694_9ACTN</name>
<keyword evidence="2" id="KW-1185">Reference proteome</keyword>
<dbReference type="EMBL" id="JAERRF010000002">
    <property type="protein sequence ID" value="MBL1095596.1"/>
    <property type="molecule type" value="Genomic_DNA"/>
</dbReference>
<dbReference type="InterPro" id="IPR007362">
    <property type="entry name" value="DUF429"/>
</dbReference>
<dbReference type="Proteomes" id="UP000634229">
    <property type="component" value="Unassembled WGS sequence"/>
</dbReference>
<reference evidence="1 2" key="1">
    <citation type="submission" date="2021-01" db="EMBL/GenBank/DDBJ databases">
        <title>WGS of actinomycetes isolated from Thailand.</title>
        <authorList>
            <person name="Thawai C."/>
        </authorList>
    </citation>
    <scope>NUCLEOTIDE SEQUENCE [LARGE SCALE GENOMIC DNA]</scope>
    <source>
        <strain evidence="1 2">CA1R205</strain>
    </source>
</reference>